<dbReference type="EMBL" id="BKCJ010002096">
    <property type="protein sequence ID" value="GEU46227.1"/>
    <property type="molecule type" value="Genomic_DNA"/>
</dbReference>
<proteinExistence type="predicted"/>
<dbReference type="PANTHER" id="PTHR24559">
    <property type="entry name" value="TRANSPOSON TY3-I GAG-POL POLYPROTEIN"/>
    <property type="match status" value="1"/>
</dbReference>
<dbReference type="InterPro" id="IPR043128">
    <property type="entry name" value="Rev_trsase/Diguanyl_cyclase"/>
</dbReference>
<feature type="domain" description="Reverse transcriptase" evidence="2">
    <location>
        <begin position="319"/>
        <end position="370"/>
    </location>
</feature>
<dbReference type="InterPro" id="IPR043502">
    <property type="entry name" value="DNA/RNA_pol_sf"/>
</dbReference>
<accession>A0A6L2KBY5</accession>
<reference evidence="3" key="1">
    <citation type="journal article" date="2019" name="Sci. Rep.">
        <title>Draft genome of Tanacetum cinerariifolium, the natural source of mosquito coil.</title>
        <authorList>
            <person name="Yamashiro T."/>
            <person name="Shiraishi A."/>
            <person name="Satake H."/>
            <person name="Nakayama K."/>
        </authorList>
    </citation>
    <scope>NUCLEOTIDE SEQUENCE</scope>
</reference>
<evidence type="ECO:0000259" key="2">
    <source>
        <dbReference type="Pfam" id="PF00078"/>
    </source>
</evidence>
<protein>
    <submittedName>
        <fullName evidence="3">Retrovirus-related Pol polyprotein from transposon 17.6</fullName>
    </submittedName>
</protein>
<comment type="caution">
    <text evidence="3">The sequence shown here is derived from an EMBL/GenBank/DDBJ whole genome shotgun (WGS) entry which is preliminary data.</text>
</comment>
<dbReference type="Pfam" id="PF00078">
    <property type="entry name" value="RVT_1"/>
    <property type="match status" value="1"/>
</dbReference>
<evidence type="ECO:0000313" key="3">
    <source>
        <dbReference type="EMBL" id="GEU46227.1"/>
    </source>
</evidence>
<feature type="compositionally biased region" description="Low complexity" evidence="1">
    <location>
        <begin position="48"/>
        <end position="62"/>
    </location>
</feature>
<sequence length="373" mass="42485">MTTCNVGRRTAATRGKRTSKQDGREDERSGRGGQRSGRGSQGGGRVGQGSDQGSQGSSRGNGANEGGGGVPDFATIIAQQFQNLLPNIVTQVRNHVNNQGNNKKQDKTLSMKTTKVIGREATVGMTWEDFKTLTREELCLNNEMKNLETKFLCHAMVGVGHAAYIDRLHKLARLVPYLVTLENKRIERDGNVRDDNKRSMTGRAFSTITNPVRKEYTGTKLKCPNCNYHHQPEVELSPKTKRKPSKSSDGYRGRIRSWKQCFVSTTFIPLLDIDPSNLSFSYEIEIGTRPRSFAMRRELGFHYQTEKYLESHEKGQKRRPYLDKFVIVFIDDILIYSRTKEEHEMHLGLILELLKKEKLYAKFSKCEFWLQEV</sequence>
<name>A0A6L2KBY5_TANCI</name>
<dbReference type="Gene3D" id="3.30.70.270">
    <property type="match status" value="1"/>
</dbReference>
<dbReference type="AlphaFoldDB" id="A0A6L2KBY5"/>
<feature type="region of interest" description="Disordered" evidence="1">
    <location>
        <begin position="1"/>
        <end position="71"/>
    </location>
</feature>
<evidence type="ECO:0000256" key="1">
    <source>
        <dbReference type="SAM" id="MobiDB-lite"/>
    </source>
</evidence>
<dbReference type="PANTHER" id="PTHR24559:SF427">
    <property type="entry name" value="RNA-DIRECTED DNA POLYMERASE"/>
    <property type="match status" value="1"/>
</dbReference>
<gene>
    <name evidence="3" type="ORF">Tci_018205</name>
</gene>
<feature type="compositionally biased region" description="Gly residues" evidence="1">
    <location>
        <begin position="31"/>
        <end position="47"/>
    </location>
</feature>
<dbReference type="SUPFAM" id="SSF56672">
    <property type="entry name" value="DNA/RNA polymerases"/>
    <property type="match status" value="1"/>
</dbReference>
<dbReference type="InterPro" id="IPR053134">
    <property type="entry name" value="RNA-dir_DNA_polymerase"/>
</dbReference>
<organism evidence="3">
    <name type="scientific">Tanacetum cinerariifolium</name>
    <name type="common">Dalmatian daisy</name>
    <name type="synonym">Chrysanthemum cinerariifolium</name>
    <dbReference type="NCBI Taxonomy" id="118510"/>
    <lineage>
        <taxon>Eukaryota</taxon>
        <taxon>Viridiplantae</taxon>
        <taxon>Streptophyta</taxon>
        <taxon>Embryophyta</taxon>
        <taxon>Tracheophyta</taxon>
        <taxon>Spermatophyta</taxon>
        <taxon>Magnoliopsida</taxon>
        <taxon>eudicotyledons</taxon>
        <taxon>Gunneridae</taxon>
        <taxon>Pentapetalae</taxon>
        <taxon>asterids</taxon>
        <taxon>campanulids</taxon>
        <taxon>Asterales</taxon>
        <taxon>Asteraceae</taxon>
        <taxon>Asteroideae</taxon>
        <taxon>Anthemideae</taxon>
        <taxon>Anthemidinae</taxon>
        <taxon>Tanacetum</taxon>
    </lineage>
</organism>
<dbReference type="InterPro" id="IPR000477">
    <property type="entry name" value="RT_dom"/>
</dbReference>
<feature type="compositionally biased region" description="Basic and acidic residues" evidence="1">
    <location>
        <begin position="19"/>
        <end position="30"/>
    </location>
</feature>